<feature type="signal peptide" evidence="2">
    <location>
        <begin position="1"/>
        <end position="22"/>
    </location>
</feature>
<keyword evidence="4" id="KW-1185">Reference proteome</keyword>
<feature type="region of interest" description="Disordered" evidence="1">
    <location>
        <begin position="99"/>
        <end position="119"/>
    </location>
</feature>
<feature type="region of interest" description="Disordered" evidence="1">
    <location>
        <begin position="208"/>
        <end position="227"/>
    </location>
</feature>
<organism evidence="3 4">
    <name type="scientific">Lactarius akahatsu</name>
    <dbReference type="NCBI Taxonomy" id="416441"/>
    <lineage>
        <taxon>Eukaryota</taxon>
        <taxon>Fungi</taxon>
        <taxon>Dikarya</taxon>
        <taxon>Basidiomycota</taxon>
        <taxon>Agaricomycotina</taxon>
        <taxon>Agaricomycetes</taxon>
        <taxon>Russulales</taxon>
        <taxon>Russulaceae</taxon>
        <taxon>Lactarius</taxon>
    </lineage>
</organism>
<feature type="region of interest" description="Disordered" evidence="1">
    <location>
        <begin position="593"/>
        <end position="633"/>
    </location>
</feature>
<evidence type="ECO:0008006" key="5">
    <source>
        <dbReference type="Google" id="ProtNLM"/>
    </source>
</evidence>
<gene>
    <name evidence="3" type="ORF">EDB92DRAFT_1829608</name>
</gene>
<evidence type="ECO:0000313" key="3">
    <source>
        <dbReference type="EMBL" id="KAH9000149.1"/>
    </source>
</evidence>
<feature type="compositionally biased region" description="Polar residues" evidence="1">
    <location>
        <begin position="103"/>
        <end position="112"/>
    </location>
</feature>
<feature type="region of interest" description="Disordered" evidence="1">
    <location>
        <begin position="399"/>
        <end position="548"/>
    </location>
</feature>
<accession>A0AAD4LQ74</accession>
<evidence type="ECO:0000313" key="4">
    <source>
        <dbReference type="Proteomes" id="UP001201163"/>
    </source>
</evidence>
<keyword evidence="2" id="KW-0732">Signal</keyword>
<protein>
    <recommendedName>
        <fullName evidence="5">HAUS augmin-like complex subunit 6 N-terminal domain-containing protein</fullName>
    </recommendedName>
</protein>
<dbReference type="AlphaFoldDB" id="A0AAD4LQ74"/>
<dbReference type="Proteomes" id="UP001201163">
    <property type="component" value="Unassembled WGS sequence"/>
</dbReference>
<feature type="compositionally biased region" description="Basic and acidic residues" evidence="1">
    <location>
        <begin position="417"/>
        <end position="431"/>
    </location>
</feature>
<reference evidence="3" key="1">
    <citation type="submission" date="2022-01" db="EMBL/GenBank/DDBJ databases">
        <title>Comparative genomics reveals a dynamic genome evolution in the ectomycorrhizal milk-cap (Lactarius) mushrooms.</title>
        <authorList>
            <consortium name="DOE Joint Genome Institute"/>
            <person name="Lebreton A."/>
            <person name="Tang N."/>
            <person name="Kuo A."/>
            <person name="LaButti K."/>
            <person name="Drula E."/>
            <person name="Barry K."/>
            <person name="Clum A."/>
            <person name="Lipzen A."/>
            <person name="Mousain D."/>
            <person name="Ng V."/>
            <person name="Wang R."/>
            <person name="Wang X."/>
            <person name="Dai Y."/>
            <person name="Henrissat B."/>
            <person name="Grigoriev I.V."/>
            <person name="Guerin-Laguette A."/>
            <person name="Yu F."/>
            <person name="Martin F.M."/>
        </authorList>
    </citation>
    <scope>NUCLEOTIDE SEQUENCE</scope>
    <source>
        <strain evidence="3">QP</strain>
    </source>
</reference>
<feature type="compositionally biased region" description="Basic and acidic residues" evidence="1">
    <location>
        <begin position="211"/>
        <end position="227"/>
    </location>
</feature>
<comment type="caution">
    <text evidence="3">The sequence shown here is derived from an EMBL/GenBank/DDBJ whole genome shotgun (WGS) entry which is preliminary data.</text>
</comment>
<evidence type="ECO:0000256" key="2">
    <source>
        <dbReference type="SAM" id="SignalP"/>
    </source>
</evidence>
<dbReference type="EMBL" id="JAKELL010000002">
    <property type="protein sequence ID" value="KAH9000149.1"/>
    <property type="molecule type" value="Genomic_DNA"/>
</dbReference>
<name>A0AAD4LQ74_9AGAM</name>
<sequence>MLSLPLPLLLLIHIHLLGYPRADEPQYDEHVFNVKLRGLRDRIKTMEDLCYFLVGRIESKPRLRSLFPTYPCSQPSDSVAFRAVLAKYLEGLRNQAIRPETLPKSQSTSSKGKSPAPGVTPDPWWWKDVLVRRSLLEECTGNRFERMIVALSTHALFANTAKLFNNSASDISAALSLLPTLPRAHVSLEATIRDARRVWERSAALLQQRQADSKHSEGDATAGRSHDPNEQLAALSLGELVAVCESKREQLQHEDWRGEDGRVCLNFVVDLAGLKWPKPPADQIERIEGSYLSPGEPSASEDLLPPLPTAAAHHPQHTESFLAPVISTSSVPGEDLRLAQTSDCGQACESATPRVNFLIAERLAAEEQTQLVFKEALNRMRTMHDEGLQAQLLLIPEGAGARAQSGNPSGVPTPPAHSEDVTTKVQTREPAARPPAQNQAVRIGRVGTVRSAAFPLPKASQNRKPPSLPRILPSVTAVGPAQPIRRSKPDPAKNRSKKRERHTEPAASSPQPSGADNHEEVLQLSPARHQSAGGATTTTQEKKAPIINFEEDEAYLPSDLKPYTKPPAPPKFDFIEDSSVFLPSFLKRDMIQTGPARWRPSPASQASSRESTPERETATPSEGGGKDEDDWSYEGKSMTLRDILVRAGDATFAHFDILHEEDVDVADDTLGWE</sequence>
<evidence type="ECO:0000256" key="1">
    <source>
        <dbReference type="SAM" id="MobiDB-lite"/>
    </source>
</evidence>
<proteinExistence type="predicted"/>
<feature type="chain" id="PRO_5042094507" description="HAUS augmin-like complex subunit 6 N-terminal domain-containing protein" evidence="2">
    <location>
        <begin position="23"/>
        <end position="673"/>
    </location>
</feature>